<sequence length="826" mass="89762">MVIYLLAFLCGAGLFFLQRFFPVTSLIISGALLAAAGFLRSGAVDRERTALRKLLFVLPLVFFCSVGFFRAKMLYLPPPSLEKIAGESILVRGIPRSAAVPLPSAPGTFSQVLEVSAAEDRSGFPLHIREIRMVSPVALNPGRSYAVRARIPGDAFSLNPGGGRHMMGGYALDFRDLGPAASDPFSAARLKLNSFLRNRFSAEAASFLMSLITGDRSLLTRKTSDSFNATGLAHILSISGAHFGLLLLILYRAFSTLVKMLPYRLLARITLYCSPSQIAAVASIPCLAGYLFISDRSFPAVRSFIMIVLFLFGLVVQRRGVWLNTLLVAAAAIVFIRPDSLLDLSFQLSFVAVLCIGMVTGQRAGEAKNECPEGNGSPSPPAGVLPSAFLRCRALVSVLSSHIRISVLISGAATLGTAPLVAYYFHYFSLISPLTNLLITPVIGFLILPATLFSSFVYLVSDYFPLLSIIDSVTRFVLASVGQSAQWRFAEVKIPAFPGAFLVAFYGSLFLSIAFTFRGGGKGPDRSGGGTGLRSLLRAPVSVLVLLAVFLADPFGTRGIRVTYLDVGQGDAAVVELPDGKTLVVDTGRSGLQVGEYLRYRGARRIDALVLSHGQSDHAGGVRYLAEQFVIGEIWDNGRLLYRGLPEMRRRGVQRGDVAKGEGYSLTVLHTYEDFYTAGSRSTGVNDDSLVLKIQGRRSAFLFTGDIEQEGEEDLLHLGAHLRSAVLKVPHHGSRFSAGADFFRAVSPDIAVISVGRGNRYGHPHRETLVMLGAAQVFRTDRDGAVGVREREGGELEVKAWQDFQMREPAWGTEEWRNIGRLFRVW</sequence>
<reference evidence="8" key="2">
    <citation type="submission" date="2021-08" db="EMBL/GenBank/DDBJ databases">
        <authorList>
            <person name="Dalcin Martins P."/>
        </authorList>
    </citation>
    <scope>NUCLEOTIDE SEQUENCE</scope>
    <source>
        <strain evidence="8">MAG_39</strain>
    </source>
</reference>
<dbReference type="SMART" id="SM00849">
    <property type="entry name" value="Lactamase_B"/>
    <property type="match status" value="1"/>
</dbReference>
<dbReference type="PANTHER" id="PTHR30619">
    <property type="entry name" value="DNA INTERNALIZATION/COMPETENCE PROTEIN COMEC/REC2"/>
    <property type="match status" value="1"/>
</dbReference>
<feature type="transmembrane region" description="Helical" evidence="6">
    <location>
        <begin position="496"/>
        <end position="517"/>
    </location>
</feature>
<comment type="subcellular location">
    <subcellularLocation>
        <location evidence="1">Cell membrane</location>
        <topology evidence="1">Multi-pass membrane protein</topology>
    </subcellularLocation>
</comment>
<dbReference type="EMBL" id="JAIOIV010000028">
    <property type="protein sequence ID" value="MBZ0155229.1"/>
    <property type="molecule type" value="Genomic_DNA"/>
</dbReference>
<dbReference type="PANTHER" id="PTHR30619:SF1">
    <property type="entry name" value="RECOMBINATION PROTEIN 2"/>
    <property type="match status" value="1"/>
</dbReference>
<feature type="transmembrane region" description="Helical" evidence="6">
    <location>
        <begin position="231"/>
        <end position="251"/>
    </location>
</feature>
<dbReference type="Gene3D" id="3.60.15.10">
    <property type="entry name" value="Ribonuclease Z/Hydroxyacylglutathione hydrolase-like"/>
    <property type="match status" value="1"/>
</dbReference>
<feature type="transmembrane region" description="Helical" evidence="6">
    <location>
        <begin position="271"/>
        <end position="293"/>
    </location>
</feature>
<feature type="transmembrane region" description="Helical" evidence="6">
    <location>
        <begin position="50"/>
        <end position="69"/>
    </location>
</feature>
<evidence type="ECO:0000256" key="3">
    <source>
        <dbReference type="ARBA" id="ARBA00022692"/>
    </source>
</evidence>
<evidence type="ECO:0000256" key="2">
    <source>
        <dbReference type="ARBA" id="ARBA00022475"/>
    </source>
</evidence>
<dbReference type="CDD" id="cd07731">
    <property type="entry name" value="ComA-like_MBL-fold"/>
    <property type="match status" value="1"/>
</dbReference>
<keyword evidence="4 6" id="KW-1133">Transmembrane helix</keyword>
<dbReference type="Pfam" id="PF00753">
    <property type="entry name" value="Lactamase_B"/>
    <property type="match status" value="1"/>
</dbReference>
<dbReference type="GO" id="GO:0005886">
    <property type="term" value="C:plasma membrane"/>
    <property type="evidence" value="ECO:0007669"/>
    <property type="project" value="UniProtKB-SubCell"/>
</dbReference>
<dbReference type="SUPFAM" id="SSF56281">
    <property type="entry name" value="Metallo-hydrolase/oxidoreductase"/>
    <property type="match status" value="1"/>
</dbReference>
<dbReference type="AlphaFoldDB" id="A0A953JAI3"/>
<feature type="domain" description="Metallo-beta-lactamase" evidence="7">
    <location>
        <begin position="569"/>
        <end position="757"/>
    </location>
</feature>
<keyword evidence="2" id="KW-1003">Cell membrane</keyword>
<feature type="transmembrane region" description="Helical" evidence="6">
    <location>
        <begin position="299"/>
        <end position="316"/>
    </location>
</feature>
<evidence type="ECO:0000313" key="8">
    <source>
        <dbReference type="EMBL" id="MBZ0155229.1"/>
    </source>
</evidence>
<comment type="caution">
    <text evidence="8">The sequence shown here is derived from an EMBL/GenBank/DDBJ whole genome shotgun (WGS) entry which is preliminary data.</text>
</comment>
<evidence type="ECO:0000256" key="1">
    <source>
        <dbReference type="ARBA" id="ARBA00004651"/>
    </source>
</evidence>
<dbReference type="InterPro" id="IPR035681">
    <property type="entry name" value="ComA-like_MBL"/>
</dbReference>
<reference evidence="8" key="1">
    <citation type="journal article" date="2021" name="bioRxiv">
        <title>Unraveling nitrogen, sulfur and carbon metabolic pathways and microbial community transcriptional responses to substrate deprivation and toxicity stresses in a bioreactor mimicking anoxic brackish coastal sediment conditions.</title>
        <authorList>
            <person name="Martins P.D."/>
            <person name="Echeveste M.J."/>
            <person name="Arshad A."/>
            <person name="Kurth J."/>
            <person name="Ouboter H."/>
            <person name="Jetten M.S.M."/>
            <person name="Welte C.U."/>
        </authorList>
    </citation>
    <scope>NUCLEOTIDE SEQUENCE</scope>
    <source>
        <strain evidence="8">MAG_39</strain>
    </source>
</reference>
<feature type="transmembrane region" description="Helical" evidence="6">
    <location>
        <begin position="321"/>
        <end position="338"/>
    </location>
</feature>
<dbReference type="InterPro" id="IPR036866">
    <property type="entry name" value="RibonucZ/Hydroxyglut_hydro"/>
</dbReference>
<dbReference type="InterPro" id="IPR001279">
    <property type="entry name" value="Metallo-B-lactamas"/>
</dbReference>
<feature type="transmembrane region" description="Helical" evidence="6">
    <location>
        <begin position="537"/>
        <end position="555"/>
    </location>
</feature>
<dbReference type="NCBIfam" id="TIGR00360">
    <property type="entry name" value="ComEC_N-term"/>
    <property type="match status" value="1"/>
</dbReference>
<accession>A0A953JAI3</accession>
<organism evidence="8 9">
    <name type="scientific">Candidatus Nitrobium versatile</name>
    <dbReference type="NCBI Taxonomy" id="2884831"/>
    <lineage>
        <taxon>Bacteria</taxon>
        <taxon>Pseudomonadati</taxon>
        <taxon>Nitrospirota</taxon>
        <taxon>Nitrospiria</taxon>
        <taxon>Nitrospirales</taxon>
        <taxon>Nitrospiraceae</taxon>
        <taxon>Candidatus Nitrobium</taxon>
    </lineage>
</organism>
<dbReference type="InterPro" id="IPR052159">
    <property type="entry name" value="Competence_DNA_uptake"/>
</dbReference>
<dbReference type="Proteomes" id="UP000705867">
    <property type="component" value="Unassembled WGS sequence"/>
</dbReference>
<evidence type="ECO:0000256" key="5">
    <source>
        <dbReference type="ARBA" id="ARBA00023136"/>
    </source>
</evidence>
<feature type="transmembrane region" description="Helical" evidence="6">
    <location>
        <begin position="437"/>
        <end position="460"/>
    </location>
</feature>
<dbReference type="Pfam" id="PF03772">
    <property type="entry name" value="Competence"/>
    <property type="match status" value="1"/>
</dbReference>
<dbReference type="InterPro" id="IPR004477">
    <property type="entry name" value="ComEC_N"/>
</dbReference>
<keyword evidence="3 6" id="KW-0812">Transmembrane</keyword>
<name>A0A953JAI3_9BACT</name>
<feature type="transmembrane region" description="Helical" evidence="6">
    <location>
        <begin position="405"/>
        <end position="425"/>
    </location>
</feature>
<proteinExistence type="predicted"/>
<protein>
    <submittedName>
        <fullName evidence="8">Competence protein ComEC family protein</fullName>
    </submittedName>
</protein>
<evidence type="ECO:0000259" key="7">
    <source>
        <dbReference type="SMART" id="SM00849"/>
    </source>
</evidence>
<evidence type="ECO:0000256" key="4">
    <source>
        <dbReference type="ARBA" id="ARBA00022989"/>
    </source>
</evidence>
<evidence type="ECO:0000313" key="9">
    <source>
        <dbReference type="Proteomes" id="UP000705867"/>
    </source>
</evidence>
<evidence type="ECO:0000256" key="6">
    <source>
        <dbReference type="SAM" id="Phobius"/>
    </source>
</evidence>
<gene>
    <name evidence="8" type="ORF">K8I29_03320</name>
</gene>
<keyword evidence="5 6" id="KW-0472">Membrane</keyword>